<name>A0ABT2HY34_9MICO</name>
<dbReference type="EMBL" id="JALXSQ010000031">
    <property type="protein sequence ID" value="MCT2043236.1"/>
    <property type="molecule type" value="Genomic_DNA"/>
</dbReference>
<organism evidence="2 3">
    <name type="scientific">Pseudoclavibacter albus</name>
    <dbReference type="NCBI Taxonomy" id="272241"/>
    <lineage>
        <taxon>Bacteria</taxon>
        <taxon>Bacillati</taxon>
        <taxon>Actinomycetota</taxon>
        <taxon>Actinomycetes</taxon>
        <taxon>Micrococcales</taxon>
        <taxon>Microbacteriaceae</taxon>
        <taxon>Pseudoclavibacter</taxon>
    </lineage>
</organism>
<proteinExistence type="predicted"/>
<evidence type="ECO:0000313" key="2">
    <source>
        <dbReference type="EMBL" id="MCT2043236.1"/>
    </source>
</evidence>
<evidence type="ECO:0000256" key="1">
    <source>
        <dbReference type="SAM" id="Phobius"/>
    </source>
</evidence>
<keyword evidence="3" id="KW-1185">Reference proteome</keyword>
<keyword evidence="1" id="KW-1133">Transmembrane helix</keyword>
<keyword evidence="1" id="KW-0812">Transmembrane</keyword>
<dbReference type="Proteomes" id="UP001525379">
    <property type="component" value="Unassembled WGS sequence"/>
</dbReference>
<accession>A0ABT2HY34</accession>
<sequence>MTSANVRRAPKGLFYFIDAALVLLFAVLGRNSHGEDLSAGGVFSTVWPFLVALLVSWISLEMLKKDPRRVWAAGVVVWLVTVAGGLALRVLSGSTAEFPFIIVATIVLGVFLIGHRLITSLFARRGERTADAAESLLAEDSSSR</sequence>
<dbReference type="RefSeq" id="WP_260104465.1">
    <property type="nucleotide sequence ID" value="NZ_JALXSQ010000031.1"/>
</dbReference>
<dbReference type="Pfam" id="PF11255">
    <property type="entry name" value="DUF3054"/>
    <property type="match status" value="1"/>
</dbReference>
<feature type="transmembrane region" description="Helical" evidence="1">
    <location>
        <begin position="37"/>
        <end position="58"/>
    </location>
</feature>
<keyword evidence="1" id="KW-0472">Membrane</keyword>
<dbReference type="InterPro" id="IPR021414">
    <property type="entry name" value="DUF3054"/>
</dbReference>
<evidence type="ECO:0000313" key="3">
    <source>
        <dbReference type="Proteomes" id="UP001525379"/>
    </source>
</evidence>
<gene>
    <name evidence="2" type="ORF">M3D15_07820</name>
</gene>
<feature type="transmembrane region" description="Helical" evidence="1">
    <location>
        <begin position="98"/>
        <end position="118"/>
    </location>
</feature>
<comment type="caution">
    <text evidence="2">The sequence shown here is derived from an EMBL/GenBank/DDBJ whole genome shotgun (WGS) entry which is preliminary data.</text>
</comment>
<feature type="transmembrane region" description="Helical" evidence="1">
    <location>
        <begin position="12"/>
        <end position="31"/>
    </location>
</feature>
<feature type="transmembrane region" description="Helical" evidence="1">
    <location>
        <begin position="70"/>
        <end position="92"/>
    </location>
</feature>
<reference evidence="2 3" key="1">
    <citation type="submission" date="2022-04" db="EMBL/GenBank/DDBJ databases">
        <title>Human microbiome associated bacterial genomes.</title>
        <authorList>
            <person name="Sandstrom S."/>
            <person name="Salamzade R."/>
            <person name="Kalan L.R."/>
        </authorList>
    </citation>
    <scope>NUCLEOTIDE SEQUENCE [LARGE SCALE GENOMIC DNA]</scope>
    <source>
        <strain evidence="3">p3-SID1799</strain>
    </source>
</reference>
<protein>
    <submittedName>
        <fullName evidence="2">DUF3054 domain-containing protein</fullName>
    </submittedName>
</protein>